<dbReference type="Proteomes" id="UP000887159">
    <property type="component" value="Unassembled WGS sequence"/>
</dbReference>
<protein>
    <submittedName>
        <fullName evidence="1">Uncharacterized protein</fullName>
    </submittedName>
</protein>
<sequence>MWFIVPRTASIGIQQLSCVCVTQIRVQESCITNTIQDLNGLRPQTTKRIDILSDCPDSYITGFESESGFVYNTSTRTDSAKTSGVARTVCMGIIMTLNDKIGYMIGNTAFQTNICTMCSIMMDIFVSEGKRRTHTTSYI</sequence>
<name>A0A8X6VYI7_TRICX</name>
<dbReference type="EMBL" id="BMAU01021370">
    <property type="protein sequence ID" value="GFY24789.1"/>
    <property type="molecule type" value="Genomic_DNA"/>
</dbReference>
<accession>A0A8X6VYI7</accession>
<organism evidence="1 2">
    <name type="scientific">Trichonephila clavipes</name>
    <name type="common">Golden silk orbweaver</name>
    <name type="synonym">Nephila clavipes</name>
    <dbReference type="NCBI Taxonomy" id="2585209"/>
    <lineage>
        <taxon>Eukaryota</taxon>
        <taxon>Metazoa</taxon>
        <taxon>Ecdysozoa</taxon>
        <taxon>Arthropoda</taxon>
        <taxon>Chelicerata</taxon>
        <taxon>Arachnida</taxon>
        <taxon>Araneae</taxon>
        <taxon>Araneomorphae</taxon>
        <taxon>Entelegynae</taxon>
        <taxon>Araneoidea</taxon>
        <taxon>Nephilidae</taxon>
        <taxon>Trichonephila</taxon>
    </lineage>
</organism>
<dbReference type="AlphaFoldDB" id="A0A8X6VYI7"/>
<proteinExistence type="predicted"/>
<keyword evidence="2" id="KW-1185">Reference proteome</keyword>
<comment type="caution">
    <text evidence="1">The sequence shown here is derived from an EMBL/GenBank/DDBJ whole genome shotgun (WGS) entry which is preliminary data.</text>
</comment>
<evidence type="ECO:0000313" key="1">
    <source>
        <dbReference type="EMBL" id="GFY24789.1"/>
    </source>
</evidence>
<gene>
    <name evidence="1" type="ORF">TNCV_2689801</name>
</gene>
<evidence type="ECO:0000313" key="2">
    <source>
        <dbReference type="Proteomes" id="UP000887159"/>
    </source>
</evidence>
<reference evidence="1" key="1">
    <citation type="submission" date="2020-08" db="EMBL/GenBank/DDBJ databases">
        <title>Multicomponent nature underlies the extraordinary mechanical properties of spider dragline silk.</title>
        <authorList>
            <person name="Kono N."/>
            <person name="Nakamura H."/>
            <person name="Mori M."/>
            <person name="Yoshida Y."/>
            <person name="Ohtoshi R."/>
            <person name="Malay A.D."/>
            <person name="Moran D.A.P."/>
            <person name="Tomita M."/>
            <person name="Numata K."/>
            <person name="Arakawa K."/>
        </authorList>
    </citation>
    <scope>NUCLEOTIDE SEQUENCE</scope>
</reference>